<evidence type="ECO:0000313" key="1">
    <source>
        <dbReference type="EMBL" id="CAH6722577.1"/>
    </source>
</evidence>
<protein>
    <submittedName>
        <fullName evidence="1">Uncharacterized protein</fullName>
    </submittedName>
</protein>
<dbReference type="Proteomes" id="UP001152531">
    <property type="component" value="Unassembled WGS sequence"/>
</dbReference>
<organism evidence="1 2">
    <name type="scientific">[Candida] jaroonii</name>
    <dbReference type="NCBI Taxonomy" id="467808"/>
    <lineage>
        <taxon>Eukaryota</taxon>
        <taxon>Fungi</taxon>
        <taxon>Dikarya</taxon>
        <taxon>Ascomycota</taxon>
        <taxon>Saccharomycotina</taxon>
        <taxon>Pichiomycetes</taxon>
        <taxon>Debaryomycetaceae</taxon>
        <taxon>Yamadazyma</taxon>
    </lineage>
</organism>
<proteinExistence type="predicted"/>
<evidence type="ECO:0000313" key="2">
    <source>
        <dbReference type="Proteomes" id="UP001152531"/>
    </source>
</evidence>
<reference evidence="1" key="1">
    <citation type="submission" date="2022-06" db="EMBL/GenBank/DDBJ databases">
        <authorList>
            <person name="Legras J.-L."/>
            <person name="Devillers H."/>
            <person name="Grondin C."/>
        </authorList>
    </citation>
    <scope>NUCLEOTIDE SEQUENCE</scope>
    <source>
        <strain evidence="1">CLIB 1444</strain>
    </source>
</reference>
<gene>
    <name evidence="1" type="ORF">CLIB1444_10S01596</name>
</gene>
<sequence>MKTIWTFLTLVLTAPLTITVKHTNIVTITGCECVASCKNNGYVRGFSFASTETSLPTGNSMGMSTMKSNLVGLIPPKVTSIDHKIPTVTQVTTVVSDVPVSYSTTYSSFTPLFAPKGLSSDPPVVSTEAETSELNHSSTSTQIFTSTTDEHPIETMNTQSDTLPSNVLEKMSIVYSNFSGHFSNSSEKFWSRFWNDGKFNAQDQICVGHSFTEPSVWELAVVSRAIVFSGNTDKTNKMLSSLYEYENKNLKVFSASTAGDGDIYNDDNGQIAWSFIDGYKLTGEDKYLNSAKGIVNFLMQQTDANGGVYWHYGQNYIASISTSEAALAAMRLFEITKDDKLLTFARNCTEFMFTYFQDPNDKLFYDGLDSNDYNNLNKGKLTYTVGVTLSTLSLLHKYDTSGSWMPKIIQLTDAALNSTGAFYNGDGIWNNAMRYSHLLFTGLNDVLQLNLHQYKPSILKQGNFIIDYLQDTDELFFDSIGSCTSSMIGRYKKIFDENVNSKDIKFCNNVATKSLMDNGSVLQILFQMSRNF</sequence>
<accession>A0ACA9YBZ2</accession>
<comment type="caution">
    <text evidence="1">The sequence shown here is derived from an EMBL/GenBank/DDBJ whole genome shotgun (WGS) entry which is preliminary data.</text>
</comment>
<keyword evidence="2" id="KW-1185">Reference proteome</keyword>
<name>A0ACA9YBZ2_9ASCO</name>
<dbReference type="EMBL" id="CALSDN010000010">
    <property type="protein sequence ID" value="CAH6722577.1"/>
    <property type="molecule type" value="Genomic_DNA"/>
</dbReference>